<evidence type="ECO:0000256" key="2">
    <source>
        <dbReference type="ARBA" id="ARBA00023239"/>
    </source>
</evidence>
<reference evidence="6" key="1">
    <citation type="journal article" date="2019" name="Int. J. Syst. Evol. Microbiol.">
        <title>The Global Catalogue of Microorganisms (GCM) 10K type strain sequencing project: providing services to taxonomists for standard genome sequencing and annotation.</title>
        <authorList>
            <consortium name="The Broad Institute Genomics Platform"/>
            <consortium name="The Broad Institute Genome Sequencing Center for Infectious Disease"/>
            <person name="Wu L."/>
            <person name="Ma J."/>
        </authorList>
    </citation>
    <scope>NUCLEOTIDE SEQUENCE [LARGE SCALE GENOMIC DNA]</scope>
    <source>
        <strain evidence="6">KCTC 13193</strain>
    </source>
</reference>
<dbReference type="NCBIfam" id="TIGR03695">
    <property type="entry name" value="menH_SHCHC"/>
    <property type="match status" value="1"/>
</dbReference>
<dbReference type="Proteomes" id="UP001595387">
    <property type="component" value="Unassembled WGS sequence"/>
</dbReference>
<dbReference type="RefSeq" id="WP_390302150.1">
    <property type="nucleotide sequence ID" value="NZ_JBHRRZ010000003.1"/>
</dbReference>
<comment type="similarity">
    <text evidence="3">Belongs to the AB hydrolase superfamily. MenH family.</text>
</comment>
<comment type="pathway">
    <text evidence="3">Quinol/quinone metabolism; menaquinone biosynthesis.</text>
</comment>
<dbReference type="HAMAP" id="MF_01660">
    <property type="entry name" value="MenH"/>
    <property type="match status" value="1"/>
</dbReference>
<dbReference type="EMBL" id="JBHRRZ010000003">
    <property type="protein sequence ID" value="MFC2947128.1"/>
    <property type="molecule type" value="Genomic_DNA"/>
</dbReference>
<evidence type="ECO:0000259" key="4">
    <source>
        <dbReference type="Pfam" id="PF00561"/>
    </source>
</evidence>
<dbReference type="InterPro" id="IPR029058">
    <property type="entry name" value="AB_hydrolase_fold"/>
</dbReference>
<dbReference type="Gene3D" id="3.40.50.1820">
    <property type="entry name" value="alpha/beta hydrolase"/>
    <property type="match status" value="1"/>
</dbReference>
<name>A0ABV7A2E1_9BACI</name>
<evidence type="ECO:0000313" key="5">
    <source>
        <dbReference type="EMBL" id="MFC2947128.1"/>
    </source>
</evidence>
<dbReference type="PANTHER" id="PTHR42916">
    <property type="entry name" value="2-SUCCINYL-5-ENOLPYRUVYL-6-HYDROXY-3-CYCLOHEXENE-1-CARBOXYLATE SYNTHASE"/>
    <property type="match status" value="1"/>
</dbReference>
<comment type="subunit">
    <text evidence="3">Monomer.</text>
</comment>
<dbReference type="PANTHER" id="PTHR42916:SF1">
    <property type="entry name" value="PROTEIN PHYLLO, CHLOROPLASTIC"/>
    <property type="match status" value="1"/>
</dbReference>
<evidence type="ECO:0000256" key="1">
    <source>
        <dbReference type="ARBA" id="ARBA00022428"/>
    </source>
</evidence>
<comment type="catalytic activity">
    <reaction evidence="3">
        <text>5-enolpyruvoyl-6-hydroxy-2-succinyl-cyclohex-3-ene-1-carboxylate = (1R,6R)-6-hydroxy-2-succinyl-cyclohexa-2,4-diene-1-carboxylate + pyruvate</text>
        <dbReference type="Rhea" id="RHEA:25597"/>
        <dbReference type="ChEBI" id="CHEBI:15361"/>
        <dbReference type="ChEBI" id="CHEBI:58689"/>
        <dbReference type="ChEBI" id="CHEBI:58818"/>
        <dbReference type="EC" id="4.2.99.20"/>
    </reaction>
</comment>
<comment type="pathway">
    <text evidence="3">Quinol/quinone metabolism; 1,4-dihydroxy-2-naphthoate biosynthesis; 1,4-dihydroxy-2-naphthoate from chorismate: step 3/7.</text>
</comment>
<gene>
    <name evidence="3 5" type="primary">menH</name>
    <name evidence="5" type="ORF">ACFODW_01950</name>
</gene>
<dbReference type="PRINTS" id="PR00111">
    <property type="entry name" value="ABHYDROLASE"/>
</dbReference>
<comment type="caution">
    <text evidence="5">The sequence shown here is derived from an EMBL/GenBank/DDBJ whole genome shotgun (WGS) entry which is preliminary data.</text>
</comment>
<accession>A0ABV7A2E1</accession>
<keyword evidence="6" id="KW-1185">Reference proteome</keyword>
<dbReference type="Pfam" id="PF00561">
    <property type="entry name" value="Abhydrolase_1"/>
    <property type="match status" value="1"/>
</dbReference>
<dbReference type="SUPFAM" id="SSF53474">
    <property type="entry name" value="alpha/beta-Hydrolases"/>
    <property type="match status" value="1"/>
</dbReference>
<keyword evidence="2 3" id="KW-0456">Lyase</keyword>
<organism evidence="5 6">
    <name type="scientific">Virgibacillus sediminis</name>
    <dbReference type="NCBI Taxonomy" id="202260"/>
    <lineage>
        <taxon>Bacteria</taxon>
        <taxon>Bacillati</taxon>
        <taxon>Bacillota</taxon>
        <taxon>Bacilli</taxon>
        <taxon>Bacillales</taxon>
        <taxon>Bacillaceae</taxon>
        <taxon>Virgibacillus</taxon>
    </lineage>
</organism>
<dbReference type="GO" id="GO:0070205">
    <property type="term" value="F:2-succinyl-6-hydroxy-2,4-cyclohexadiene-1-carboxylate synthase activity"/>
    <property type="evidence" value="ECO:0007669"/>
    <property type="project" value="UniProtKB-EC"/>
</dbReference>
<dbReference type="EC" id="4.2.99.20" evidence="3"/>
<protein>
    <recommendedName>
        <fullName evidence="3">Putative 2-succinyl-6-hydroxy-2,4-cyclohexadiene-1-carboxylate synthase</fullName>
        <shortName evidence="3">SHCHC synthase</shortName>
        <ecNumber evidence="3">4.2.99.20</ecNumber>
    </recommendedName>
</protein>
<dbReference type="InterPro" id="IPR000073">
    <property type="entry name" value="AB_hydrolase_1"/>
</dbReference>
<keyword evidence="1 3" id="KW-0474">Menaquinone biosynthesis</keyword>
<dbReference type="InterPro" id="IPR022485">
    <property type="entry name" value="SHCHC_synthase_MenH"/>
</dbReference>
<comment type="function">
    <text evidence="3">Catalyzes a proton abstraction reaction that results in 2,5-elimination of pyruvate from 2-succinyl-5-enolpyruvyl-6-hydroxy-3-cyclohexene-1-carboxylate (SEPHCHC) and the formation of 2-succinyl-6-hydroxy-2,4-cyclohexadiene-1-carboxylate (SHCHC).</text>
</comment>
<proteinExistence type="inferred from homology"/>
<feature type="domain" description="AB hydrolase-1" evidence="4">
    <location>
        <begin position="20"/>
        <end position="251"/>
    </location>
</feature>
<sequence length="266" mass="29812">MYFNINDASYWYQVHGEGTPLVMLHGFTGSSSTWSDFIRKYSGGMKIITVDLPGHGKTETPSIRTMEDCCRDLHKLFGFLGLHKFHLAGYSMGGRTALSFSVTYPDLVETLVLESASPGLLGEEKKERLEKDARLSSWIEREGITSFVDYWENIPLFESQKRLPASIRDAVREERLSQSEKGLAQSLQGMGTGNQPSWWDKLASLNFPVLLLAGEYDEKFIEINRSMAKKCSAGSLTIVEDAGHAIHVEKPEIFGKLVSGFIKKYS</sequence>
<evidence type="ECO:0000313" key="6">
    <source>
        <dbReference type="Proteomes" id="UP001595387"/>
    </source>
</evidence>
<evidence type="ECO:0000256" key="3">
    <source>
        <dbReference type="HAMAP-Rule" id="MF_01660"/>
    </source>
</evidence>